<dbReference type="EMBL" id="BTRK01000002">
    <property type="protein sequence ID" value="GMR39146.1"/>
    <property type="molecule type" value="Genomic_DNA"/>
</dbReference>
<evidence type="ECO:0000313" key="1">
    <source>
        <dbReference type="EMBL" id="GMR39146.1"/>
    </source>
</evidence>
<name>A0AAN4ZHG3_9BILA</name>
<dbReference type="InterPro" id="IPR011009">
    <property type="entry name" value="Kinase-like_dom_sf"/>
</dbReference>
<evidence type="ECO:0008006" key="3">
    <source>
        <dbReference type="Google" id="ProtNLM"/>
    </source>
</evidence>
<proteinExistence type="predicted"/>
<sequence>IHRDLNPRNLCIDEDKKLTLIVDIWSMATILFEVITGQVMFEGKRISNSIKQQIDYCGPVDQRVLDKVKTLHLRTQI</sequence>
<keyword evidence="2" id="KW-1185">Reference proteome</keyword>
<reference evidence="2" key="1">
    <citation type="submission" date="2022-10" db="EMBL/GenBank/DDBJ databases">
        <title>Genome assembly of Pristionchus species.</title>
        <authorList>
            <person name="Yoshida K."/>
            <person name="Sommer R.J."/>
        </authorList>
    </citation>
    <scope>NUCLEOTIDE SEQUENCE [LARGE SCALE GENOMIC DNA]</scope>
    <source>
        <strain evidence="2">RS5460</strain>
    </source>
</reference>
<organism evidence="1 2">
    <name type="scientific">Pristionchus mayeri</name>
    <dbReference type="NCBI Taxonomy" id="1317129"/>
    <lineage>
        <taxon>Eukaryota</taxon>
        <taxon>Metazoa</taxon>
        <taxon>Ecdysozoa</taxon>
        <taxon>Nematoda</taxon>
        <taxon>Chromadorea</taxon>
        <taxon>Rhabditida</taxon>
        <taxon>Rhabditina</taxon>
        <taxon>Diplogasteromorpha</taxon>
        <taxon>Diplogasteroidea</taxon>
        <taxon>Neodiplogasteridae</taxon>
        <taxon>Pristionchus</taxon>
    </lineage>
</organism>
<protein>
    <recommendedName>
        <fullName evidence="3">Protein kinase</fullName>
    </recommendedName>
</protein>
<comment type="caution">
    <text evidence="1">The sequence shown here is derived from an EMBL/GenBank/DDBJ whole genome shotgun (WGS) entry which is preliminary data.</text>
</comment>
<dbReference type="AlphaFoldDB" id="A0AAN4ZHG3"/>
<dbReference type="SUPFAM" id="SSF56112">
    <property type="entry name" value="Protein kinase-like (PK-like)"/>
    <property type="match status" value="1"/>
</dbReference>
<gene>
    <name evidence="1" type="ORF">PMAYCL1PPCAC_09341</name>
</gene>
<evidence type="ECO:0000313" key="2">
    <source>
        <dbReference type="Proteomes" id="UP001328107"/>
    </source>
</evidence>
<dbReference type="Gene3D" id="1.10.510.10">
    <property type="entry name" value="Transferase(Phosphotransferase) domain 1"/>
    <property type="match status" value="1"/>
</dbReference>
<accession>A0AAN4ZHG3</accession>
<feature type="non-terminal residue" evidence="1">
    <location>
        <position position="1"/>
    </location>
</feature>
<dbReference type="Proteomes" id="UP001328107">
    <property type="component" value="Unassembled WGS sequence"/>
</dbReference>